<dbReference type="Proteomes" id="UP001642405">
    <property type="component" value="Unassembled WGS sequence"/>
</dbReference>
<name>A0ABP0CSQ0_9PEZI</name>
<reference evidence="1 2" key="1">
    <citation type="submission" date="2024-01" db="EMBL/GenBank/DDBJ databases">
        <authorList>
            <person name="Allen C."/>
            <person name="Tagirdzhanova G."/>
        </authorList>
    </citation>
    <scope>NUCLEOTIDE SEQUENCE [LARGE SCALE GENOMIC DNA]</scope>
</reference>
<keyword evidence="2" id="KW-1185">Reference proteome</keyword>
<evidence type="ECO:0000313" key="2">
    <source>
        <dbReference type="Proteomes" id="UP001642405"/>
    </source>
</evidence>
<comment type="caution">
    <text evidence="1">The sequence shown here is derived from an EMBL/GenBank/DDBJ whole genome shotgun (WGS) entry which is preliminary data.</text>
</comment>
<gene>
    <name evidence="1" type="ORF">SCUCBS95973_009103</name>
</gene>
<sequence>MLPQDTRPTAALDDASTTVPDVLFSNVYALSQHLDAVASDDKIDSLVVGNVSEQNSSTLVPDVLFSNVDALFQLLDAVAAGNQIDSLVVGNVSEQNFRAIEAERDGRGRHYRFLSLPDFTCTIITIPTGRHEEAHRGLYDIVSDAFRAMGLRNQWTNIGSETFNALRGASGEGDSPGGPRSRYRGGIQAWPTLVIEAGATKTMPSLRIKGMWWFTASDYHMKVVVLVKLFPAAYSIRIEKWVAPVQPGQQRHGATTTRASRAVRRPVLDQQLLINWAGPASFPQTPINNRVLADFQVDGAPLILRFQELMEREPVTAAGECDILITEEELQDLAMHVWERA</sequence>
<proteinExistence type="predicted"/>
<dbReference type="EMBL" id="CAWUHB010000091">
    <property type="protein sequence ID" value="CAK7234941.1"/>
    <property type="molecule type" value="Genomic_DNA"/>
</dbReference>
<protein>
    <submittedName>
        <fullName evidence="1">Uncharacterized protein</fullName>
    </submittedName>
</protein>
<evidence type="ECO:0000313" key="1">
    <source>
        <dbReference type="EMBL" id="CAK7234941.1"/>
    </source>
</evidence>
<organism evidence="1 2">
    <name type="scientific">Sporothrix curviconia</name>
    <dbReference type="NCBI Taxonomy" id="1260050"/>
    <lineage>
        <taxon>Eukaryota</taxon>
        <taxon>Fungi</taxon>
        <taxon>Dikarya</taxon>
        <taxon>Ascomycota</taxon>
        <taxon>Pezizomycotina</taxon>
        <taxon>Sordariomycetes</taxon>
        <taxon>Sordariomycetidae</taxon>
        <taxon>Ophiostomatales</taxon>
        <taxon>Ophiostomataceae</taxon>
        <taxon>Sporothrix</taxon>
    </lineage>
</organism>
<accession>A0ABP0CSQ0</accession>